<dbReference type="EMBL" id="JAUSWG010000005">
    <property type="protein sequence ID" value="MDQ0556411.1"/>
    <property type="molecule type" value="Genomic_DNA"/>
</dbReference>
<proteinExistence type="predicted"/>
<dbReference type="PANTHER" id="PTHR45453">
    <property type="entry name" value="PHOSPHATE REGULON SENSOR PROTEIN PHOR"/>
    <property type="match status" value="1"/>
</dbReference>
<dbReference type="PROSITE" id="PS50109">
    <property type="entry name" value="HIS_KIN"/>
    <property type="match status" value="1"/>
</dbReference>
<dbReference type="Gene3D" id="3.30.565.10">
    <property type="entry name" value="Histidine kinase-like ATPase, C-terminal domain"/>
    <property type="match status" value="1"/>
</dbReference>
<feature type="domain" description="Histidine kinase" evidence="12">
    <location>
        <begin position="126"/>
        <end position="331"/>
    </location>
</feature>
<evidence type="ECO:0000256" key="1">
    <source>
        <dbReference type="ARBA" id="ARBA00000085"/>
    </source>
</evidence>
<accession>A0ABU0MZS2</accession>
<evidence type="ECO:0000256" key="2">
    <source>
        <dbReference type="ARBA" id="ARBA00004651"/>
    </source>
</evidence>
<gene>
    <name evidence="13" type="ORF">QOZ92_001525</name>
</gene>
<keyword evidence="7 13" id="KW-0418">Kinase</keyword>
<evidence type="ECO:0000256" key="9">
    <source>
        <dbReference type="ARBA" id="ARBA00023012"/>
    </source>
</evidence>
<dbReference type="PRINTS" id="PR00344">
    <property type="entry name" value="BCTRLSENSOR"/>
</dbReference>
<dbReference type="Proteomes" id="UP001232584">
    <property type="component" value="Unassembled WGS sequence"/>
</dbReference>
<keyword evidence="4" id="KW-1003">Cell membrane</keyword>
<dbReference type="PANTHER" id="PTHR45453:SF2">
    <property type="entry name" value="HISTIDINE KINASE"/>
    <property type="match status" value="1"/>
</dbReference>
<evidence type="ECO:0000256" key="7">
    <source>
        <dbReference type="ARBA" id="ARBA00022777"/>
    </source>
</evidence>
<organism evidence="13 14">
    <name type="scientific">Paraclostridium ghonii</name>
    <dbReference type="NCBI Taxonomy" id="29358"/>
    <lineage>
        <taxon>Bacteria</taxon>
        <taxon>Bacillati</taxon>
        <taxon>Bacillota</taxon>
        <taxon>Clostridia</taxon>
        <taxon>Peptostreptococcales</taxon>
        <taxon>Peptostreptococcaceae</taxon>
        <taxon>Paraclostridium</taxon>
    </lineage>
</organism>
<dbReference type="SUPFAM" id="SSF55874">
    <property type="entry name" value="ATPase domain of HSP90 chaperone/DNA topoisomerase II/histidine kinase"/>
    <property type="match status" value="1"/>
</dbReference>
<name>A0ABU0MZS2_9FIRM</name>
<dbReference type="GO" id="GO:0016301">
    <property type="term" value="F:kinase activity"/>
    <property type="evidence" value="ECO:0007669"/>
    <property type="project" value="UniProtKB-KW"/>
</dbReference>
<sequence length="337" mass="39727">MRLADYIKDKIVYLVLYIFLITSVLFFLFMYRVPVTLTISIITVMVIFMVTVILIDYYRKKSFFQKFNEILDSLDKKYLITEMVDSPTFIEGRIFYESLYEIDKSMHEEIDIYKKSVNDFKEYIEMWIHEVKLPIASTTLILHNNKDDAPKKIKEQINRIENYVEEVLYFVRSDNVEKDYIIKPFNLEEIINPVIRRNKDNLLLKKISIEIEDLNHLILTDSKWMGFIINQIVSNSIKYSKENPKIKIEAKTINDEVVLEIEDNGIGINEKDITKVFNKSFTGENGRKIRSSTGMGLYLVKKLCDKLGHKVKIESQVGEFTKVSICFTNNKYYSCVR</sequence>
<dbReference type="InterPro" id="IPR050351">
    <property type="entry name" value="BphY/WalK/GraS-like"/>
</dbReference>
<keyword evidence="5" id="KW-0808">Transferase</keyword>
<keyword evidence="9" id="KW-0902">Two-component regulatory system</keyword>
<keyword evidence="14" id="KW-1185">Reference proteome</keyword>
<keyword evidence="8 11" id="KW-1133">Transmembrane helix</keyword>
<comment type="caution">
    <text evidence="13">The sequence shown here is derived from an EMBL/GenBank/DDBJ whole genome shotgun (WGS) entry which is preliminary data.</text>
</comment>
<dbReference type="InterPro" id="IPR004358">
    <property type="entry name" value="Sig_transdc_His_kin-like_C"/>
</dbReference>
<evidence type="ECO:0000256" key="4">
    <source>
        <dbReference type="ARBA" id="ARBA00022475"/>
    </source>
</evidence>
<dbReference type="Pfam" id="PF02518">
    <property type="entry name" value="HATPase_c"/>
    <property type="match status" value="1"/>
</dbReference>
<evidence type="ECO:0000313" key="14">
    <source>
        <dbReference type="Proteomes" id="UP001232584"/>
    </source>
</evidence>
<keyword evidence="6 11" id="KW-0812">Transmembrane</keyword>
<evidence type="ECO:0000256" key="5">
    <source>
        <dbReference type="ARBA" id="ARBA00022679"/>
    </source>
</evidence>
<evidence type="ECO:0000256" key="11">
    <source>
        <dbReference type="SAM" id="Phobius"/>
    </source>
</evidence>
<feature type="transmembrane region" description="Helical" evidence="11">
    <location>
        <begin position="37"/>
        <end position="58"/>
    </location>
</feature>
<feature type="transmembrane region" description="Helical" evidence="11">
    <location>
        <begin position="12"/>
        <end position="31"/>
    </location>
</feature>
<evidence type="ECO:0000256" key="8">
    <source>
        <dbReference type="ARBA" id="ARBA00022989"/>
    </source>
</evidence>
<dbReference type="InterPro" id="IPR005467">
    <property type="entry name" value="His_kinase_dom"/>
</dbReference>
<dbReference type="InterPro" id="IPR036890">
    <property type="entry name" value="HATPase_C_sf"/>
</dbReference>
<evidence type="ECO:0000313" key="13">
    <source>
        <dbReference type="EMBL" id="MDQ0556411.1"/>
    </source>
</evidence>
<dbReference type="RefSeq" id="WP_307505531.1">
    <property type="nucleotide sequence ID" value="NZ_BAAACE010000021.1"/>
</dbReference>
<dbReference type="SMART" id="SM00387">
    <property type="entry name" value="HATPase_c"/>
    <property type="match status" value="1"/>
</dbReference>
<reference evidence="13 14" key="1">
    <citation type="submission" date="2023-07" db="EMBL/GenBank/DDBJ databases">
        <title>Genomic Encyclopedia of Type Strains, Phase IV (KMG-IV): sequencing the most valuable type-strain genomes for metagenomic binning, comparative biology and taxonomic classification.</title>
        <authorList>
            <person name="Goeker M."/>
        </authorList>
    </citation>
    <scope>NUCLEOTIDE SEQUENCE [LARGE SCALE GENOMIC DNA]</scope>
    <source>
        <strain evidence="13 14">DSM 15049</strain>
    </source>
</reference>
<evidence type="ECO:0000256" key="6">
    <source>
        <dbReference type="ARBA" id="ARBA00022692"/>
    </source>
</evidence>
<dbReference type="EC" id="2.7.13.3" evidence="3"/>
<evidence type="ECO:0000259" key="12">
    <source>
        <dbReference type="PROSITE" id="PS50109"/>
    </source>
</evidence>
<comment type="catalytic activity">
    <reaction evidence="1">
        <text>ATP + protein L-histidine = ADP + protein N-phospho-L-histidine.</text>
        <dbReference type="EC" id="2.7.13.3"/>
    </reaction>
</comment>
<protein>
    <recommendedName>
        <fullName evidence="3">histidine kinase</fullName>
        <ecNumber evidence="3">2.7.13.3</ecNumber>
    </recommendedName>
</protein>
<evidence type="ECO:0000256" key="10">
    <source>
        <dbReference type="ARBA" id="ARBA00023136"/>
    </source>
</evidence>
<comment type="subcellular location">
    <subcellularLocation>
        <location evidence="2">Cell membrane</location>
        <topology evidence="2">Multi-pass membrane protein</topology>
    </subcellularLocation>
</comment>
<keyword evidence="10 11" id="KW-0472">Membrane</keyword>
<evidence type="ECO:0000256" key="3">
    <source>
        <dbReference type="ARBA" id="ARBA00012438"/>
    </source>
</evidence>
<dbReference type="InterPro" id="IPR003594">
    <property type="entry name" value="HATPase_dom"/>
</dbReference>